<dbReference type="EMBL" id="JAYKLX010000008">
    <property type="protein sequence ID" value="MEB3347290.1"/>
    <property type="molecule type" value="Genomic_DNA"/>
</dbReference>
<evidence type="ECO:0000256" key="1">
    <source>
        <dbReference type="SAM" id="Phobius"/>
    </source>
</evidence>
<evidence type="ECO:0000313" key="2">
    <source>
        <dbReference type="EMBL" id="MEB3347290.1"/>
    </source>
</evidence>
<keyword evidence="1" id="KW-0472">Membrane</keyword>
<reference evidence="2 3" key="1">
    <citation type="journal article" date="2013" name="Int. J. Syst. Evol. Microbiol.">
        <title>Aquimarina gracilis sp. nov., isolated from the gut microflora of a mussel, Mytilus coruscus, and emended description of Aquimarina spongiae.</title>
        <authorList>
            <person name="Park S.C."/>
            <person name="Choe H.N."/>
            <person name="Baik K.S."/>
            <person name="Seong C.N."/>
        </authorList>
    </citation>
    <scope>NUCLEOTIDE SEQUENCE [LARGE SCALE GENOMIC DNA]</scope>
    <source>
        <strain evidence="2 3">PSC32</strain>
    </source>
</reference>
<feature type="transmembrane region" description="Helical" evidence="1">
    <location>
        <begin position="93"/>
        <end position="118"/>
    </location>
</feature>
<feature type="transmembrane region" description="Helical" evidence="1">
    <location>
        <begin position="193"/>
        <end position="221"/>
    </location>
</feature>
<evidence type="ECO:0000313" key="3">
    <source>
        <dbReference type="Proteomes" id="UP001327027"/>
    </source>
</evidence>
<comment type="caution">
    <text evidence="2">The sequence shown here is derived from an EMBL/GenBank/DDBJ whole genome shotgun (WGS) entry which is preliminary data.</text>
</comment>
<dbReference type="Proteomes" id="UP001327027">
    <property type="component" value="Unassembled WGS sequence"/>
</dbReference>
<evidence type="ECO:0008006" key="4">
    <source>
        <dbReference type="Google" id="ProtNLM"/>
    </source>
</evidence>
<keyword evidence="1" id="KW-0812">Transmembrane</keyword>
<feature type="transmembrane region" description="Helical" evidence="1">
    <location>
        <begin position="159"/>
        <end position="181"/>
    </location>
</feature>
<proteinExistence type="predicted"/>
<keyword evidence="3" id="KW-1185">Reference proteome</keyword>
<gene>
    <name evidence="2" type="ORF">U6A24_17575</name>
</gene>
<dbReference type="RefSeq" id="WP_324181313.1">
    <property type="nucleotide sequence ID" value="NZ_BAABAW010000025.1"/>
</dbReference>
<feature type="transmembrane region" description="Helical" evidence="1">
    <location>
        <begin position="52"/>
        <end position="73"/>
    </location>
</feature>
<organism evidence="2 3">
    <name type="scientific">Aquimarina gracilis</name>
    <dbReference type="NCBI Taxonomy" id="874422"/>
    <lineage>
        <taxon>Bacteria</taxon>
        <taxon>Pseudomonadati</taxon>
        <taxon>Bacteroidota</taxon>
        <taxon>Flavobacteriia</taxon>
        <taxon>Flavobacteriales</taxon>
        <taxon>Flavobacteriaceae</taxon>
        <taxon>Aquimarina</taxon>
    </lineage>
</organism>
<sequence>MKERNKNLAHVKILLSEVLSPFLSYLNGFNSVVKPKQFALKIKNNQFKIQDLVKQIIATYIIYRILIEFFRNISDKDVSIGMANLFDGIGHQIFQELIFVILIIFSQDIWAIIFIKLFKSNINIKSPKTKFLISNISVFMVFIPLTVVTYYFPGETIQLIVSFLLIVLICYFQGVLLKYVFEISRVKSFSFAALVQIGPILILSIIGCTIIGAEIIINWLADNFIVIQD</sequence>
<protein>
    <recommendedName>
        <fullName evidence="4">Yip1-like protein</fullName>
    </recommendedName>
</protein>
<feature type="transmembrane region" description="Helical" evidence="1">
    <location>
        <begin position="130"/>
        <end position="153"/>
    </location>
</feature>
<keyword evidence="1" id="KW-1133">Transmembrane helix</keyword>
<name>A0ABU5ZZI5_9FLAO</name>
<accession>A0ABU5ZZI5</accession>